<organism evidence="2 3">
    <name type="scientific">Caulobacter flavus</name>
    <dbReference type="NCBI Taxonomy" id="1679497"/>
    <lineage>
        <taxon>Bacteria</taxon>
        <taxon>Pseudomonadati</taxon>
        <taxon>Pseudomonadota</taxon>
        <taxon>Alphaproteobacteria</taxon>
        <taxon>Caulobacterales</taxon>
        <taxon>Caulobacteraceae</taxon>
        <taxon>Caulobacter</taxon>
    </lineage>
</organism>
<dbReference type="AlphaFoldDB" id="A0A2N5CQB9"/>
<keyword evidence="4" id="KW-1185">Reference proteome</keyword>
<dbReference type="SUPFAM" id="SSF56059">
    <property type="entry name" value="Glutathione synthetase ATP-binding domain-like"/>
    <property type="match status" value="1"/>
</dbReference>
<dbReference type="EMBL" id="PJRQ01000039">
    <property type="protein sequence ID" value="PLR10005.1"/>
    <property type="molecule type" value="Genomic_DNA"/>
</dbReference>
<evidence type="ECO:0000313" key="2">
    <source>
        <dbReference type="EMBL" id="PLR10005.1"/>
    </source>
</evidence>
<sequence length="375" mass="41936">MSVLIASLPGDAHGLSVKWALGQKDALVDLICWSDYPQKHASSFSIANGLPCQMSLAREGRALDLDAVTSLWSHRTLKATPPSSIHRADHPPILDSAEHYFRGMTARLEGQAFAVNPSAAKWRYDNKLNQLSVAQACGLRFPATLISNDFDDVQAFIAAHGGCITKPLKFMIWDCGAYDVSLFTTVLKSLEGVNRLSIEACPMIYQERIEKRCEYRIVVFGREVVCVELDSQADPNGAEDWRAIDYHALPARVVAPPPGLVDRLFDFMQRCGFVCGSFDFALSPDGELVFFEFNETGQFLWLEELCPDAPFLDIFAEFLLSARPDFRYRQIGAPCRFESWLKDFPSHAAEARTIHVPTNLDKRFPEAPRATDLVL</sequence>
<evidence type="ECO:0000313" key="1">
    <source>
        <dbReference type="EMBL" id="AYV46285.1"/>
    </source>
</evidence>
<dbReference type="PANTHER" id="PTHR21621">
    <property type="entry name" value="RIBOSOMAL PROTEIN S6 MODIFICATION PROTEIN"/>
    <property type="match status" value="1"/>
</dbReference>
<reference evidence="2 3" key="1">
    <citation type="submission" date="2017-12" db="EMBL/GenBank/DDBJ databases">
        <title>The genome sequence of Caulobacter flavus CGMCC1 15093.</title>
        <authorList>
            <person name="Gao J."/>
            <person name="Mao X."/>
            <person name="Sun J."/>
        </authorList>
    </citation>
    <scope>NUCLEOTIDE SEQUENCE [LARGE SCALE GENOMIC DNA]</scope>
    <source>
        <strain evidence="2 3">CGMCC1 15093</strain>
    </source>
</reference>
<dbReference type="OrthoDB" id="583309at2"/>
<dbReference type="Gene3D" id="3.30.470.20">
    <property type="entry name" value="ATP-grasp fold, B domain"/>
    <property type="match status" value="1"/>
</dbReference>
<evidence type="ECO:0000313" key="4">
    <source>
        <dbReference type="Proteomes" id="UP000281192"/>
    </source>
</evidence>
<dbReference type="EMBL" id="CP026100">
    <property type="protein sequence ID" value="AYV46285.1"/>
    <property type="molecule type" value="Genomic_DNA"/>
</dbReference>
<dbReference type="PANTHER" id="PTHR21621:SF0">
    <property type="entry name" value="BETA-CITRYLGLUTAMATE SYNTHASE B-RELATED"/>
    <property type="match status" value="1"/>
</dbReference>
<dbReference type="GO" id="GO:0005737">
    <property type="term" value="C:cytoplasm"/>
    <property type="evidence" value="ECO:0007669"/>
    <property type="project" value="TreeGrafter"/>
</dbReference>
<name>A0A2N5CQB9_9CAUL</name>
<dbReference type="Proteomes" id="UP000234483">
    <property type="component" value="Unassembled WGS sequence"/>
</dbReference>
<dbReference type="KEGG" id="cfh:C1707_08460"/>
<evidence type="ECO:0008006" key="5">
    <source>
        <dbReference type="Google" id="ProtNLM"/>
    </source>
</evidence>
<dbReference type="GO" id="GO:0009432">
    <property type="term" value="P:SOS response"/>
    <property type="evidence" value="ECO:0007669"/>
    <property type="project" value="TreeGrafter"/>
</dbReference>
<protein>
    <recommendedName>
        <fullName evidence="5">ATP-grasp domain-containing protein</fullName>
    </recommendedName>
</protein>
<reference evidence="1 4" key="2">
    <citation type="submission" date="2018-01" db="EMBL/GenBank/DDBJ databases">
        <title>Complete genome sequence of Caulobacter flavus RHGG3.</title>
        <authorList>
            <person name="Yang E."/>
        </authorList>
    </citation>
    <scope>NUCLEOTIDE SEQUENCE [LARGE SCALE GENOMIC DNA]</scope>
    <source>
        <strain evidence="1 4">RHGG3</strain>
    </source>
</reference>
<dbReference type="Proteomes" id="UP000281192">
    <property type="component" value="Chromosome"/>
</dbReference>
<evidence type="ECO:0000313" key="3">
    <source>
        <dbReference type="Proteomes" id="UP000234483"/>
    </source>
</evidence>
<dbReference type="GO" id="GO:0018169">
    <property type="term" value="F:ribosomal S6-glutamic acid ligase activity"/>
    <property type="evidence" value="ECO:0007669"/>
    <property type="project" value="TreeGrafter"/>
</dbReference>
<proteinExistence type="predicted"/>
<dbReference type="RefSeq" id="WP_101714393.1">
    <property type="nucleotide sequence ID" value="NZ_CP026100.1"/>
</dbReference>
<gene>
    <name evidence="1" type="ORF">C1707_08460</name>
    <name evidence="2" type="ORF">CFHF_18125</name>
</gene>
<accession>A0A2N5CQB9</accession>